<evidence type="ECO:0000256" key="1">
    <source>
        <dbReference type="ARBA" id="ARBA00001931"/>
    </source>
</evidence>
<evidence type="ECO:0000313" key="10">
    <source>
        <dbReference type="EMBL" id="RAK55443.1"/>
    </source>
</evidence>
<dbReference type="InterPro" id="IPR036909">
    <property type="entry name" value="Cyt_c-like_dom_sf"/>
</dbReference>
<dbReference type="GO" id="GO:0016491">
    <property type="term" value="F:oxidoreductase activity"/>
    <property type="evidence" value="ECO:0007669"/>
    <property type="project" value="UniProtKB-KW"/>
</dbReference>
<dbReference type="OrthoDB" id="5290752at2"/>
<dbReference type="PROSITE" id="PS51007">
    <property type="entry name" value="CYTC"/>
    <property type="match status" value="1"/>
</dbReference>
<accession>A0A328AKG0</accession>
<dbReference type="InterPro" id="IPR011047">
    <property type="entry name" value="Quinoprotein_ADH-like_sf"/>
</dbReference>
<evidence type="ECO:0000313" key="11">
    <source>
        <dbReference type="Proteomes" id="UP000249254"/>
    </source>
</evidence>
<proteinExistence type="inferred from homology"/>
<sequence>MRGIRAMAAAAAGFTVVAGALVLPMVVHAQSAGGSGEALFNARCKACHEPAMGRAPARNALAVLPPGQIVEVLTSGVMAPMASGLSSQDKAAIAAYLTARPAEAPDAHPAPAGQAQAFGRGMFAGPAEVGTDPMCQGGPPPIRQSAADWASVGADARSRRFQPSPGLAKAEVPRLKVKWAFAMAGGGMPTVIGDWLFVTNRTGKFYALDASRGCVRWVARGVASRTTPMVVRSKIAPSGWATFVGERNRTVRAFDAQTGKELWRSAELESNPVGGITGAPVVSQDRLYVPMSSGEEGAAISPKYPCCSFRGSLSALDLATGTLIWKTYVVTEPLKPTYVNSAGVQQQGPAGAAIWSAPTVDEARGLVYVATGDSYTSASTRGADAIVAIETATGRIRWSNQVTENDNFIMGCEQAKKPANCPSPPGPDHDFGASPILFKLKGGGEILLSGQKSGLVYGMDPASGRTLWTRRVGAGGALGGVEWGMAADGTRLYVANSDVVSLFNEAAAKSGLPALTEEKTAPGEPGILALDPASGKILWKTLAPEAPCHYAGDQSRAYAPGACIRAQSAAPSAIPGVVFSGTMDGWLRAYDAASGKILWAHSTTAQTYETVNGVTGQPGGSLDGMGAAVGQGMVFTMSGFNGAARTGGNGVNVLLAYSVDGR</sequence>
<dbReference type="InterPro" id="IPR018391">
    <property type="entry name" value="PQQ_b-propeller_rpt"/>
</dbReference>
<dbReference type="PANTHER" id="PTHR32303:SF10">
    <property type="entry name" value="OUTER MEMBRANE PROTEIN ASSEMBLY FACTOR BAMB"/>
    <property type="match status" value="1"/>
</dbReference>
<dbReference type="SUPFAM" id="SSF46626">
    <property type="entry name" value="Cytochrome c"/>
    <property type="match status" value="1"/>
</dbReference>
<evidence type="ECO:0000256" key="7">
    <source>
        <dbReference type="ARBA" id="ARBA00023004"/>
    </source>
</evidence>
<gene>
    <name evidence="10" type="ORF">DJ017_13435</name>
</gene>
<dbReference type="GO" id="GO:0046872">
    <property type="term" value="F:metal ion binding"/>
    <property type="evidence" value="ECO:0007669"/>
    <property type="project" value="UniProtKB-KW"/>
</dbReference>
<dbReference type="AlphaFoldDB" id="A0A328AKG0"/>
<reference evidence="11" key="1">
    <citation type="submission" date="2018-05" db="EMBL/GenBank/DDBJ databases">
        <authorList>
            <person name="Li X."/>
        </authorList>
    </citation>
    <scope>NUCLEOTIDE SEQUENCE [LARGE SCALE GENOMIC DNA]</scope>
    <source>
        <strain evidence="11">LX32</strain>
    </source>
</reference>
<dbReference type="Gene3D" id="1.10.760.10">
    <property type="entry name" value="Cytochrome c-like domain"/>
    <property type="match status" value="1"/>
</dbReference>
<dbReference type="GO" id="GO:0020037">
    <property type="term" value="F:heme binding"/>
    <property type="evidence" value="ECO:0007669"/>
    <property type="project" value="InterPro"/>
</dbReference>
<keyword evidence="6" id="KW-0560">Oxidoreductase</keyword>
<keyword evidence="11" id="KW-1185">Reference proteome</keyword>
<protein>
    <submittedName>
        <fullName evidence="10">Cytochrome C oxidase Cbb3</fullName>
    </submittedName>
</protein>
<dbReference type="Pfam" id="PF13360">
    <property type="entry name" value="PQQ_2"/>
    <property type="match status" value="2"/>
</dbReference>
<dbReference type="PANTHER" id="PTHR32303">
    <property type="entry name" value="QUINOPROTEIN ALCOHOL DEHYDROGENASE (CYTOCHROME C)"/>
    <property type="match status" value="1"/>
</dbReference>
<comment type="caution">
    <text evidence="10">The sequence shown here is derived from an EMBL/GenBank/DDBJ whole genome shotgun (WGS) entry which is preliminary data.</text>
</comment>
<dbReference type="SUPFAM" id="SSF50998">
    <property type="entry name" value="Quinoprotein alcohol dehydrogenase-like"/>
    <property type="match status" value="1"/>
</dbReference>
<dbReference type="Gene3D" id="2.140.10.10">
    <property type="entry name" value="Quinoprotein alcohol dehydrogenase-like superfamily"/>
    <property type="match status" value="1"/>
</dbReference>
<feature type="domain" description="Cytochrome c" evidence="9">
    <location>
        <begin position="31"/>
        <end position="101"/>
    </location>
</feature>
<evidence type="ECO:0000256" key="2">
    <source>
        <dbReference type="ARBA" id="ARBA00008156"/>
    </source>
</evidence>
<dbReference type="Gene3D" id="2.130.10.10">
    <property type="entry name" value="YVTN repeat-like/Quinoprotein amine dehydrogenase"/>
    <property type="match status" value="1"/>
</dbReference>
<evidence type="ECO:0000256" key="3">
    <source>
        <dbReference type="ARBA" id="ARBA00022617"/>
    </source>
</evidence>
<keyword evidence="5" id="KW-0732">Signal</keyword>
<evidence type="ECO:0000259" key="9">
    <source>
        <dbReference type="PROSITE" id="PS51007"/>
    </source>
</evidence>
<comment type="cofactor">
    <cofactor evidence="1">
        <name>pyrroloquinoline quinone</name>
        <dbReference type="ChEBI" id="CHEBI:58442"/>
    </cofactor>
</comment>
<evidence type="ECO:0000256" key="8">
    <source>
        <dbReference type="PROSITE-ProRule" id="PRU00433"/>
    </source>
</evidence>
<comment type="similarity">
    <text evidence="2">Belongs to the bacterial PQQ dehydrogenase family.</text>
</comment>
<dbReference type="SMART" id="SM00564">
    <property type="entry name" value="PQQ"/>
    <property type="match status" value="7"/>
</dbReference>
<dbReference type="GO" id="GO:0009055">
    <property type="term" value="F:electron transfer activity"/>
    <property type="evidence" value="ECO:0007669"/>
    <property type="project" value="InterPro"/>
</dbReference>
<evidence type="ECO:0000256" key="5">
    <source>
        <dbReference type="ARBA" id="ARBA00022729"/>
    </source>
</evidence>
<dbReference type="EMBL" id="QFYQ01000001">
    <property type="protein sequence ID" value="RAK55443.1"/>
    <property type="molecule type" value="Genomic_DNA"/>
</dbReference>
<name>A0A328AKG0_9CAUL</name>
<evidence type="ECO:0000256" key="4">
    <source>
        <dbReference type="ARBA" id="ARBA00022723"/>
    </source>
</evidence>
<dbReference type="InterPro" id="IPR015943">
    <property type="entry name" value="WD40/YVTN_repeat-like_dom_sf"/>
</dbReference>
<dbReference type="InterPro" id="IPR002372">
    <property type="entry name" value="PQQ_rpt_dom"/>
</dbReference>
<keyword evidence="7 8" id="KW-0408">Iron</keyword>
<dbReference type="InterPro" id="IPR009056">
    <property type="entry name" value="Cyt_c-like_dom"/>
</dbReference>
<keyword evidence="4 8" id="KW-0479">Metal-binding</keyword>
<organism evidence="10 11">
    <name type="scientific">Phenylobacterium soli</name>
    <dbReference type="NCBI Taxonomy" id="2170551"/>
    <lineage>
        <taxon>Bacteria</taxon>
        <taxon>Pseudomonadati</taxon>
        <taxon>Pseudomonadota</taxon>
        <taxon>Alphaproteobacteria</taxon>
        <taxon>Caulobacterales</taxon>
        <taxon>Caulobacteraceae</taxon>
        <taxon>Phenylobacterium</taxon>
    </lineage>
</organism>
<dbReference type="Proteomes" id="UP000249254">
    <property type="component" value="Unassembled WGS sequence"/>
</dbReference>
<dbReference type="Pfam" id="PF13442">
    <property type="entry name" value="Cytochrome_CBB3"/>
    <property type="match status" value="1"/>
</dbReference>
<evidence type="ECO:0000256" key="6">
    <source>
        <dbReference type="ARBA" id="ARBA00023002"/>
    </source>
</evidence>
<keyword evidence="3 8" id="KW-0349">Heme</keyword>